<sequence>MMRFTAQHLIATVLALLSCLYLWMAWQIPTFPIPRPVDSDVFPKLLGSLLLLLSIWLFVDAFTAKAAETAEENTEENTDSAQQQTRTWHWRSPAAQVLVTALAILAYALLLEKLGFVLSSSGLMFALACYYGYRAHVINLVTTLAIVLALYFVMTGLVGVHLPPGLLPF</sequence>
<protein>
    <submittedName>
        <fullName evidence="3">Tripartite tricarboxylate transporter TctB family protein</fullName>
    </submittedName>
</protein>
<dbReference type="Pfam" id="PF07331">
    <property type="entry name" value="TctB"/>
    <property type="match status" value="1"/>
</dbReference>
<feature type="transmembrane region" description="Helical" evidence="1">
    <location>
        <begin position="116"/>
        <end position="133"/>
    </location>
</feature>
<keyword evidence="1" id="KW-0472">Membrane</keyword>
<keyword evidence="1" id="KW-1133">Transmembrane helix</keyword>
<keyword evidence="1" id="KW-0812">Transmembrane</keyword>
<name>A0ABW8PUW2_9GAMM</name>
<dbReference type="InterPro" id="IPR009936">
    <property type="entry name" value="DUF1468"/>
</dbReference>
<evidence type="ECO:0000259" key="2">
    <source>
        <dbReference type="Pfam" id="PF07331"/>
    </source>
</evidence>
<proteinExistence type="predicted"/>
<dbReference type="PROSITE" id="PS51257">
    <property type="entry name" value="PROKAR_LIPOPROTEIN"/>
    <property type="match status" value="1"/>
</dbReference>
<reference evidence="3 4" key="1">
    <citation type="submission" date="2024-02" db="EMBL/GenBank/DDBJ databases">
        <title>Marinospirillum sp. MEB 164 isolated from Lonar lake sediment.</title>
        <authorList>
            <person name="Joshi A."/>
            <person name="Thite S."/>
        </authorList>
    </citation>
    <scope>NUCLEOTIDE SEQUENCE [LARGE SCALE GENOMIC DNA]</scope>
    <source>
        <strain evidence="3 4">MEB164</strain>
    </source>
</reference>
<gene>
    <name evidence="3" type="ORF">V6U78_03295</name>
</gene>
<feature type="transmembrane region" description="Helical" evidence="1">
    <location>
        <begin position="41"/>
        <end position="59"/>
    </location>
</feature>
<dbReference type="RefSeq" id="WP_405337172.1">
    <property type="nucleotide sequence ID" value="NZ_JBANFI010000002.1"/>
</dbReference>
<keyword evidence="4" id="KW-1185">Reference proteome</keyword>
<feature type="transmembrane region" description="Helical" evidence="1">
    <location>
        <begin position="9"/>
        <end position="29"/>
    </location>
</feature>
<feature type="domain" description="DUF1468" evidence="2">
    <location>
        <begin position="10"/>
        <end position="163"/>
    </location>
</feature>
<evidence type="ECO:0000313" key="4">
    <source>
        <dbReference type="Proteomes" id="UP001621714"/>
    </source>
</evidence>
<comment type="caution">
    <text evidence="3">The sequence shown here is derived from an EMBL/GenBank/DDBJ whole genome shotgun (WGS) entry which is preliminary data.</text>
</comment>
<evidence type="ECO:0000313" key="3">
    <source>
        <dbReference type="EMBL" id="MFK7160058.1"/>
    </source>
</evidence>
<dbReference type="EMBL" id="JBANFI010000002">
    <property type="protein sequence ID" value="MFK7160058.1"/>
    <property type="molecule type" value="Genomic_DNA"/>
</dbReference>
<evidence type="ECO:0000256" key="1">
    <source>
        <dbReference type="SAM" id="Phobius"/>
    </source>
</evidence>
<dbReference type="Proteomes" id="UP001621714">
    <property type="component" value="Unassembled WGS sequence"/>
</dbReference>
<feature type="transmembrane region" description="Helical" evidence="1">
    <location>
        <begin position="93"/>
        <end position="110"/>
    </location>
</feature>
<feature type="transmembrane region" description="Helical" evidence="1">
    <location>
        <begin position="140"/>
        <end position="162"/>
    </location>
</feature>
<organism evidence="3 4">
    <name type="scientific">Marinospirillum alkalitolerans</name>
    <dbReference type="NCBI Taxonomy" id="3123374"/>
    <lineage>
        <taxon>Bacteria</taxon>
        <taxon>Pseudomonadati</taxon>
        <taxon>Pseudomonadota</taxon>
        <taxon>Gammaproteobacteria</taxon>
        <taxon>Oceanospirillales</taxon>
        <taxon>Oceanospirillaceae</taxon>
        <taxon>Marinospirillum</taxon>
    </lineage>
</organism>
<accession>A0ABW8PUW2</accession>